<evidence type="ECO:0000256" key="3">
    <source>
        <dbReference type="ARBA" id="ARBA00022692"/>
    </source>
</evidence>
<organism evidence="7 8">
    <name type="scientific">Rhodothermus marinus (strain ATCC 43812 / DSM 4252 / R-10)</name>
    <name type="common">Rhodothermus obamensis</name>
    <dbReference type="NCBI Taxonomy" id="518766"/>
    <lineage>
        <taxon>Bacteria</taxon>
        <taxon>Pseudomonadati</taxon>
        <taxon>Rhodothermota</taxon>
        <taxon>Rhodothermia</taxon>
        <taxon>Rhodothermales</taxon>
        <taxon>Rhodothermaceae</taxon>
        <taxon>Rhodothermus</taxon>
    </lineage>
</organism>
<keyword evidence="5 6" id="KW-0472">Membrane</keyword>
<dbReference type="eggNOG" id="COG2244">
    <property type="taxonomic scope" value="Bacteria"/>
</dbReference>
<keyword evidence="4 6" id="KW-1133">Transmembrane helix</keyword>
<feature type="transmembrane region" description="Helical" evidence="6">
    <location>
        <begin position="410"/>
        <end position="428"/>
    </location>
</feature>
<sequence>MVLRYSLHYLIARGIPALVNFLAIAVYTRLLSPDAYGRYILVLAGVNMANLTVFQWLRLSLVRYLPAYQEQEGVLLGTIGRIYLMLMAGVGVLGGLAAGLVGVGDWQRLVLVAVLLLWMQAWFELNVELLRARLQTRAYGWAMGVRSVGALGLGTLFILGGLGAFGPLLGMTLSMAGVGLFFVYQNWRTIRLQLNWNQFIPLLRFGLPLAGSVFLNLALNASDRFLIALLIDEGKAGIYSAGYDLAYQPIILLFSVVNLASYPLIVRAWENRKERMVKEYLSDNITLLLAIGFASGIFVTEFSDLIVKTVLGEKFYDATIIVPWIVWGTLLEGIRIYHSDFSFHLTENTKKQLYVVMCGLFVNLIVNLIYIPRVGMIAAAWSTLIAFGCALLLSIWWGRRLILFTLISKKVIWVVTAGIIVLFCVKFLKSNLDSVEVMIISILLCLLYVSSVFYLLVRNIKIPTD</sequence>
<dbReference type="PANTHER" id="PTHR30250:SF11">
    <property type="entry name" value="O-ANTIGEN TRANSPORTER-RELATED"/>
    <property type="match status" value="1"/>
</dbReference>
<feature type="transmembrane region" description="Helical" evidence="6">
    <location>
        <begin position="285"/>
        <end position="303"/>
    </location>
</feature>
<dbReference type="HOGENOM" id="CLU_022017_7_3_10"/>
<dbReference type="RefSeq" id="WP_012843332.1">
    <property type="nucleotide sequence ID" value="NC_013501.1"/>
</dbReference>
<evidence type="ECO:0000256" key="5">
    <source>
        <dbReference type="ARBA" id="ARBA00023136"/>
    </source>
</evidence>
<feature type="transmembrane region" description="Helical" evidence="6">
    <location>
        <begin position="434"/>
        <end position="457"/>
    </location>
</feature>
<feature type="transmembrane region" description="Helical" evidence="6">
    <location>
        <begin position="245"/>
        <end position="265"/>
    </location>
</feature>
<dbReference type="Pfam" id="PF13440">
    <property type="entry name" value="Polysacc_synt_3"/>
    <property type="match status" value="1"/>
</dbReference>
<dbReference type="InterPro" id="IPR050833">
    <property type="entry name" value="Poly_Biosynth_Transport"/>
</dbReference>
<comment type="subcellular location">
    <subcellularLocation>
        <location evidence="1">Cell membrane</location>
        <topology evidence="1">Multi-pass membrane protein</topology>
    </subcellularLocation>
</comment>
<evidence type="ECO:0000256" key="4">
    <source>
        <dbReference type="ARBA" id="ARBA00022989"/>
    </source>
</evidence>
<evidence type="ECO:0000313" key="7">
    <source>
        <dbReference type="EMBL" id="ACY47720.1"/>
    </source>
</evidence>
<evidence type="ECO:0000256" key="1">
    <source>
        <dbReference type="ARBA" id="ARBA00004651"/>
    </source>
</evidence>
<keyword evidence="3 6" id="KW-0812">Transmembrane</keyword>
<dbReference type="PANTHER" id="PTHR30250">
    <property type="entry name" value="PST FAMILY PREDICTED COLANIC ACID TRANSPORTER"/>
    <property type="match status" value="1"/>
</dbReference>
<feature type="transmembrane region" description="Helical" evidence="6">
    <location>
        <begin position="39"/>
        <end position="61"/>
    </location>
</feature>
<dbReference type="KEGG" id="rmr:Rmar_0823"/>
<keyword evidence="2" id="KW-1003">Cell membrane</keyword>
<feature type="transmembrane region" description="Helical" evidence="6">
    <location>
        <begin position="377"/>
        <end position="398"/>
    </location>
</feature>
<feature type="transmembrane region" description="Helical" evidence="6">
    <location>
        <begin position="139"/>
        <end position="162"/>
    </location>
</feature>
<dbReference type="EMBL" id="CP001807">
    <property type="protein sequence ID" value="ACY47720.1"/>
    <property type="molecule type" value="Genomic_DNA"/>
</dbReference>
<protein>
    <submittedName>
        <fullName evidence="7">Polysaccharide biosynthesis protein</fullName>
    </submittedName>
</protein>
<proteinExistence type="predicted"/>
<accession>D0MGG4</accession>
<dbReference type="STRING" id="518766.Rmar_0823"/>
<evidence type="ECO:0000313" key="8">
    <source>
        <dbReference type="Proteomes" id="UP000002221"/>
    </source>
</evidence>
<name>D0MGG4_RHOM4</name>
<feature type="transmembrane region" description="Helical" evidence="6">
    <location>
        <begin position="82"/>
        <end position="103"/>
    </location>
</feature>
<feature type="transmembrane region" description="Helical" evidence="6">
    <location>
        <begin position="109"/>
        <end position="127"/>
    </location>
</feature>
<feature type="transmembrane region" description="Helical" evidence="6">
    <location>
        <begin position="353"/>
        <end position="371"/>
    </location>
</feature>
<feature type="transmembrane region" description="Helical" evidence="6">
    <location>
        <begin position="168"/>
        <end position="187"/>
    </location>
</feature>
<evidence type="ECO:0000256" key="6">
    <source>
        <dbReference type="SAM" id="Phobius"/>
    </source>
</evidence>
<keyword evidence="8" id="KW-1185">Reference proteome</keyword>
<evidence type="ECO:0000256" key="2">
    <source>
        <dbReference type="ARBA" id="ARBA00022475"/>
    </source>
</evidence>
<dbReference type="OrthoDB" id="1414494at2"/>
<feature type="transmembrane region" description="Helical" evidence="6">
    <location>
        <begin position="7"/>
        <end position="27"/>
    </location>
</feature>
<feature type="transmembrane region" description="Helical" evidence="6">
    <location>
        <begin position="315"/>
        <end position="333"/>
    </location>
</feature>
<feature type="transmembrane region" description="Helical" evidence="6">
    <location>
        <begin position="199"/>
        <end position="219"/>
    </location>
</feature>
<dbReference type="GO" id="GO:0005886">
    <property type="term" value="C:plasma membrane"/>
    <property type="evidence" value="ECO:0007669"/>
    <property type="project" value="UniProtKB-SubCell"/>
</dbReference>
<reference evidence="7 8" key="1">
    <citation type="journal article" date="2009" name="Stand. Genomic Sci.">
        <title>Complete genome sequence of Rhodothermus marinus type strain (R-10).</title>
        <authorList>
            <person name="Nolan M."/>
            <person name="Tindall B.J."/>
            <person name="Pomrenke H."/>
            <person name="Lapidus A."/>
            <person name="Copeland A."/>
            <person name="Glavina Del Rio T."/>
            <person name="Lucas S."/>
            <person name="Chen F."/>
            <person name="Tice H."/>
            <person name="Cheng J.F."/>
            <person name="Saunders E."/>
            <person name="Han C."/>
            <person name="Bruce D."/>
            <person name="Goodwin L."/>
            <person name="Chain P."/>
            <person name="Pitluck S."/>
            <person name="Ovchinikova G."/>
            <person name="Pati A."/>
            <person name="Ivanova N."/>
            <person name="Mavromatis K."/>
            <person name="Chen A."/>
            <person name="Palaniappan K."/>
            <person name="Land M."/>
            <person name="Hauser L."/>
            <person name="Chang Y.J."/>
            <person name="Jeffries C.D."/>
            <person name="Brettin T."/>
            <person name="Goker M."/>
            <person name="Bristow J."/>
            <person name="Eisen J.A."/>
            <person name="Markowitz V."/>
            <person name="Hugenholtz P."/>
            <person name="Kyrpides N.C."/>
            <person name="Klenk H.P."/>
            <person name="Detter J.C."/>
        </authorList>
    </citation>
    <scope>NUCLEOTIDE SEQUENCE [LARGE SCALE GENOMIC DNA]</scope>
    <source>
        <strain evidence="8">ATCC 43812 / DSM 4252 / R-10</strain>
    </source>
</reference>
<gene>
    <name evidence="7" type="ordered locus">Rmar_0823</name>
</gene>
<dbReference type="AlphaFoldDB" id="D0MGG4"/>
<dbReference type="Proteomes" id="UP000002221">
    <property type="component" value="Chromosome"/>
</dbReference>